<dbReference type="AlphaFoldDB" id="A0A1E5G3R2"/>
<dbReference type="EMBL" id="MIJE01000005">
    <property type="protein sequence ID" value="OEF97713.1"/>
    <property type="molecule type" value="Genomic_DNA"/>
</dbReference>
<reference evidence="2 3" key="1">
    <citation type="submission" date="2016-09" db="EMBL/GenBank/DDBJ databases">
        <title>Draft genome sequence for the type strain of Desulfuribacillus alkaliarsenatis AHT28, an obligately anaerobic, sulfidogenic bacterium isolated from Russian soda lake sediments.</title>
        <authorList>
            <person name="Abin C.A."/>
            <person name="Hollibaugh J.T."/>
        </authorList>
    </citation>
    <scope>NUCLEOTIDE SEQUENCE [LARGE SCALE GENOMIC DNA]</scope>
    <source>
        <strain evidence="2 3">AHT28</strain>
    </source>
</reference>
<organism evidence="2 3">
    <name type="scientific">Desulfuribacillus alkaliarsenatis</name>
    <dbReference type="NCBI Taxonomy" id="766136"/>
    <lineage>
        <taxon>Bacteria</taxon>
        <taxon>Bacillati</taxon>
        <taxon>Bacillota</taxon>
        <taxon>Desulfuribacillia</taxon>
        <taxon>Desulfuribacillales</taxon>
        <taxon>Desulfuribacillaceae</taxon>
        <taxon>Desulfuribacillus</taxon>
    </lineage>
</organism>
<dbReference type="OrthoDB" id="1683192at2"/>
<dbReference type="Pfam" id="PF26154">
    <property type="entry name" value="DUF8042"/>
    <property type="match status" value="1"/>
</dbReference>
<dbReference type="RefSeq" id="WP_069642583.1">
    <property type="nucleotide sequence ID" value="NZ_MIJE01000005.1"/>
</dbReference>
<evidence type="ECO:0000313" key="2">
    <source>
        <dbReference type="EMBL" id="OEF97713.1"/>
    </source>
</evidence>
<evidence type="ECO:0000259" key="1">
    <source>
        <dbReference type="Pfam" id="PF26154"/>
    </source>
</evidence>
<dbReference type="Proteomes" id="UP000094296">
    <property type="component" value="Unassembled WGS sequence"/>
</dbReference>
<name>A0A1E5G3R2_9FIRM</name>
<accession>A0A1E5G3R2</accession>
<keyword evidence="3" id="KW-1185">Reference proteome</keyword>
<feature type="domain" description="DUF8042" evidence="1">
    <location>
        <begin position="5"/>
        <end position="112"/>
    </location>
</feature>
<evidence type="ECO:0000313" key="3">
    <source>
        <dbReference type="Proteomes" id="UP000094296"/>
    </source>
</evidence>
<proteinExistence type="predicted"/>
<dbReference type="InterPro" id="IPR058355">
    <property type="entry name" value="DUF8042"/>
</dbReference>
<sequence length="114" mass="13040">MDIRQQQNELMDSIIDYLPKLIVGVSDAVSNYQSGQEGKANELMIDIVDGLKWLSEALTLTISIQKDPIDLSELHEHFNEMISAYENTDYVLLGDILEYEILPILEKWNEKLAV</sequence>
<protein>
    <recommendedName>
        <fullName evidence="1">DUF8042 domain-containing protein</fullName>
    </recommendedName>
</protein>
<comment type="caution">
    <text evidence="2">The sequence shown here is derived from an EMBL/GenBank/DDBJ whole genome shotgun (WGS) entry which is preliminary data.</text>
</comment>
<gene>
    <name evidence="2" type="ORF">BHF68_14030</name>
</gene>
<dbReference type="STRING" id="766136.BHF68_14030"/>